<name>A0A840PUN0_URETH</name>
<dbReference type="PANTHER" id="PTHR32089:SF118">
    <property type="entry name" value="HEME-BASED AEROTACTIC TRANSDUCER HEMAT"/>
    <property type="match status" value="1"/>
</dbReference>
<comment type="caution">
    <text evidence="4">The sequence shown here is derived from an EMBL/GenBank/DDBJ whole genome shotgun (WGS) entry which is preliminary data.</text>
</comment>
<dbReference type="Gene3D" id="1.10.490.10">
    <property type="entry name" value="Globins"/>
    <property type="match status" value="1"/>
</dbReference>
<dbReference type="Pfam" id="PF00015">
    <property type="entry name" value="MCPsignal"/>
    <property type="match status" value="1"/>
</dbReference>
<protein>
    <submittedName>
        <fullName evidence="4">Heme-based aerotactic transducer</fullName>
    </submittedName>
</protein>
<organism evidence="4 5">
    <name type="scientific">Ureibacillus thermosphaericus</name>
    <dbReference type="NCBI Taxonomy" id="51173"/>
    <lineage>
        <taxon>Bacteria</taxon>
        <taxon>Bacillati</taxon>
        <taxon>Bacillota</taxon>
        <taxon>Bacilli</taxon>
        <taxon>Bacillales</taxon>
        <taxon>Caryophanaceae</taxon>
        <taxon>Ureibacillus</taxon>
    </lineage>
</organism>
<dbReference type="SUPFAM" id="SSF46458">
    <property type="entry name" value="Globin-like"/>
    <property type="match status" value="1"/>
</dbReference>
<dbReference type="EMBL" id="JACHGZ010000006">
    <property type="protein sequence ID" value="MBB5148441.1"/>
    <property type="molecule type" value="Genomic_DNA"/>
</dbReference>
<dbReference type="RefSeq" id="WP_016839041.1">
    <property type="nucleotide sequence ID" value="NZ_JAAXPW010000007.1"/>
</dbReference>
<gene>
    <name evidence="4" type="ORF">HNR36_000827</name>
</gene>
<reference evidence="4 5" key="1">
    <citation type="submission" date="2020-08" db="EMBL/GenBank/DDBJ databases">
        <title>Genomic Encyclopedia of Type Strains, Phase IV (KMG-IV): sequencing the most valuable type-strain genomes for metagenomic binning, comparative biology and taxonomic classification.</title>
        <authorList>
            <person name="Goeker M."/>
        </authorList>
    </citation>
    <scope>NUCLEOTIDE SEQUENCE [LARGE SCALE GENOMIC DNA]</scope>
    <source>
        <strain evidence="4 5">DSM 10633</strain>
    </source>
</reference>
<dbReference type="Gene3D" id="1.10.287.950">
    <property type="entry name" value="Methyl-accepting chemotaxis protein"/>
    <property type="match status" value="1"/>
</dbReference>
<dbReference type="PANTHER" id="PTHR32089">
    <property type="entry name" value="METHYL-ACCEPTING CHEMOTAXIS PROTEIN MCPB"/>
    <property type="match status" value="1"/>
</dbReference>
<dbReference type="GO" id="GO:0016020">
    <property type="term" value="C:membrane"/>
    <property type="evidence" value="ECO:0007669"/>
    <property type="project" value="InterPro"/>
</dbReference>
<proteinExistence type="predicted"/>
<dbReference type="InterPro" id="IPR004089">
    <property type="entry name" value="MCPsignal_dom"/>
</dbReference>
<dbReference type="InterPro" id="IPR012292">
    <property type="entry name" value="Globin/Proto"/>
</dbReference>
<evidence type="ECO:0000313" key="5">
    <source>
        <dbReference type="Proteomes" id="UP000557217"/>
    </source>
</evidence>
<evidence type="ECO:0000259" key="3">
    <source>
        <dbReference type="PROSITE" id="PS50111"/>
    </source>
</evidence>
<evidence type="ECO:0000256" key="2">
    <source>
        <dbReference type="PROSITE-ProRule" id="PRU00284"/>
    </source>
</evidence>
<dbReference type="PROSITE" id="PS50111">
    <property type="entry name" value="CHEMOTAXIS_TRANSDUC_2"/>
    <property type="match status" value="1"/>
</dbReference>
<dbReference type="AlphaFoldDB" id="A0A840PUN0"/>
<dbReference type="GO" id="GO:0020037">
    <property type="term" value="F:heme binding"/>
    <property type="evidence" value="ECO:0007669"/>
    <property type="project" value="InterPro"/>
</dbReference>
<dbReference type="GO" id="GO:0019825">
    <property type="term" value="F:oxygen binding"/>
    <property type="evidence" value="ECO:0007669"/>
    <property type="project" value="InterPro"/>
</dbReference>
<accession>A0A840PUN0</accession>
<dbReference type="Pfam" id="PF11563">
    <property type="entry name" value="Protoglobin"/>
    <property type="match status" value="1"/>
</dbReference>
<dbReference type="InterPro" id="IPR044398">
    <property type="entry name" value="Globin-sensor_dom"/>
</dbReference>
<evidence type="ECO:0000256" key="1">
    <source>
        <dbReference type="ARBA" id="ARBA00023224"/>
    </source>
</evidence>
<dbReference type="SMART" id="SM00283">
    <property type="entry name" value="MA"/>
    <property type="match status" value="1"/>
</dbReference>
<dbReference type="GO" id="GO:0007165">
    <property type="term" value="P:signal transduction"/>
    <property type="evidence" value="ECO:0007669"/>
    <property type="project" value="UniProtKB-KW"/>
</dbReference>
<dbReference type="InterPro" id="IPR009050">
    <property type="entry name" value="Globin-like_sf"/>
</dbReference>
<dbReference type="SUPFAM" id="SSF58104">
    <property type="entry name" value="Methyl-accepting chemotaxis protein (MCP) signaling domain"/>
    <property type="match status" value="1"/>
</dbReference>
<keyword evidence="1 2" id="KW-0807">Transducer</keyword>
<dbReference type="CDD" id="cd01068">
    <property type="entry name" value="globin_sensor"/>
    <property type="match status" value="1"/>
</dbReference>
<keyword evidence="5" id="KW-1185">Reference proteome</keyword>
<sequence>MAIFRRISKNPNYEEPKWIGVNSQQENLLEISRDSDVYAQLKLIHLTEEDLNLLTCIKPYIEKSIEEIVDTFYDALSSIPQLKSIINQHSTVERLKKTLSVHILEMFSGKINEEFIQKRMRIAQVHLKIGLLPKWYIGAFQNILNSIINIINRSNWSKESIEKATVLSIKLINFETQIVLEEYEKEKKQYIELQHNQVKDELKNNLSLIMKNLAQLSEETTNSIKEIIDYSLEIKNDTKSYIGQVKEMEKNTSGGNILMEHLEEKIVSISERTKEMEDLVLEQQKSSEKINNIISIVTQIADQTNLLALNAAIEAARAGEHGKGFAVVAEEVRKLANQSKESVKQITEIIENTSKITENTVSTTRTIRETVTTGLESGIKVKKTFNQIENALQENKKQIETVGNDLETLVETIDNINQYTLKVANQARELYEKTVNL</sequence>
<dbReference type="InterPro" id="IPR039379">
    <property type="entry name" value="Protoglobin_sensor_dom"/>
</dbReference>
<evidence type="ECO:0000313" key="4">
    <source>
        <dbReference type="EMBL" id="MBB5148441.1"/>
    </source>
</evidence>
<feature type="domain" description="Methyl-accepting transducer" evidence="3">
    <location>
        <begin position="218"/>
        <end position="437"/>
    </location>
</feature>
<dbReference type="Proteomes" id="UP000557217">
    <property type="component" value="Unassembled WGS sequence"/>
</dbReference>